<sequence length="55" mass="6525">MYKKLFQYVKQKIPKISQTELIALRSGNTSLDRQILQGKIIFPKKIFTFASYWKS</sequence>
<dbReference type="EMBL" id="KT820662">
    <property type="protein sequence ID" value="ALH23394.1"/>
    <property type="molecule type" value="Genomic_DNA"/>
</dbReference>
<gene>
    <name evidence="1" type="ORF">ceV_488</name>
</gene>
<evidence type="ECO:0000313" key="2">
    <source>
        <dbReference type="Proteomes" id="UP000203826"/>
    </source>
</evidence>
<protein>
    <submittedName>
        <fullName evidence="1">Uncharacterized protein</fullName>
    </submittedName>
</protein>
<evidence type="ECO:0000313" key="1">
    <source>
        <dbReference type="EMBL" id="ALH23394.1"/>
    </source>
</evidence>
<organism evidence="1 2">
    <name type="scientific">Chrysochromulina ericina virus CeV-01B</name>
    <dbReference type="NCBI Taxonomy" id="3070830"/>
    <lineage>
        <taxon>Viruses</taxon>
        <taxon>Varidnaviria</taxon>
        <taxon>Bamfordvirae</taxon>
        <taxon>Nucleocytoviricota</taxon>
        <taxon>Megaviricetes</taxon>
        <taxon>Imitervirales</taxon>
        <taxon>Mesomimiviridae</taxon>
        <taxon>Tethysvirus</taxon>
        <taxon>Tethysvirus raunefjordenense</taxon>
    </lineage>
</organism>
<accession>A0A0N9QB20</accession>
<reference evidence="1 2" key="1">
    <citation type="journal article" date="2015" name="Genome Announc.">
        <title>The 474-Kilobase-Pair Complete Genome Sequence of CeV-01B, a Virus Infecting Haptolina (Chrysochromulina) ericina (Prymnesiophyceae).</title>
        <authorList>
            <person name="Gallot-Lavallee L."/>
            <person name="Pagarete A."/>
            <person name="Legendre M."/>
            <person name="Santini S."/>
            <person name="Sandaa R.A."/>
            <person name="Himmelbauer H."/>
            <person name="Ogata H."/>
            <person name="Bratbak G."/>
            <person name="Claverie J.M."/>
        </authorList>
    </citation>
    <scope>NUCLEOTIDE SEQUENCE [LARGE SCALE GENOMIC DNA]</scope>
    <source>
        <strain evidence="1">CeV-01B</strain>
    </source>
</reference>
<proteinExistence type="predicted"/>
<dbReference type="KEGG" id="vg:26049355"/>
<name>A0A0N9QB20_9VIRU</name>
<dbReference type="Proteomes" id="UP000203826">
    <property type="component" value="Segment"/>
</dbReference>
<keyword evidence="2" id="KW-1185">Reference proteome</keyword>